<keyword evidence="1" id="KW-0175">Coiled coil</keyword>
<feature type="region of interest" description="Disordered" evidence="2">
    <location>
        <begin position="101"/>
        <end position="121"/>
    </location>
</feature>
<evidence type="ECO:0000256" key="2">
    <source>
        <dbReference type="SAM" id="MobiDB-lite"/>
    </source>
</evidence>
<name>A0AAW1JAT7_SAPOF</name>
<gene>
    <name evidence="3" type="ORF">RND81_08G228300</name>
</gene>
<sequence length="181" mass="20780">MNEDFVNGKDVNIHTVTESDYGFGFGLSEMEKNMSFTDLLKTSQLNEIDYDEYGTDVDDDEIVDARTKHRDATTLEKELRDELDRLEQQLRRDDLRCDIKSNYDDGSDLNSPGVSSDDDERGYVIVPTSKTRDHKVQGSNFEGSCGNNATFFVGQIFENAVEFRKKIVYVCRYNESPLRRS</sequence>
<keyword evidence="4" id="KW-1185">Reference proteome</keyword>
<reference evidence="3" key="1">
    <citation type="submission" date="2024-03" db="EMBL/GenBank/DDBJ databases">
        <title>WGS assembly of Saponaria officinalis var. Norfolk2.</title>
        <authorList>
            <person name="Jenkins J."/>
            <person name="Shu S."/>
            <person name="Grimwood J."/>
            <person name="Barry K."/>
            <person name="Goodstein D."/>
            <person name="Schmutz J."/>
            <person name="Leebens-Mack J."/>
            <person name="Osbourn A."/>
        </authorList>
    </citation>
    <scope>NUCLEOTIDE SEQUENCE [LARGE SCALE GENOMIC DNA]</scope>
    <source>
        <strain evidence="3">JIC</strain>
    </source>
</reference>
<evidence type="ECO:0000313" key="3">
    <source>
        <dbReference type="EMBL" id="KAK9700267.1"/>
    </source>
</evidence>
<evidence type="ECO:0000256" key="1">
    <source>
        <dbReference type="SAM" id="Coils"/>
    </source>
</evidence>
<proteinExistence type="predicted"/>
<evidence type="ECO:0000313" key="4">
    <source>
        <dbReference type="Proteomes" id="UP001443914"/>
    </source>
</evidence>
<accession>A0AAW1JAT7</accession>
<dbReference type="EMBL" id="JBDFQZ010000008">
    <property type="protein sequence ID" value="KAK9700267.1"/>
    <property type="molecule type" value="Genomic_DNA"/>
</dbReference>
<organism evidence="3 4">
    <name type="scientific">Saponaria officinalis</name>
    <name type="common">Common soapwort</name>
    <name type="synonym">Lychnis saponaria</name>
    <dbReference type="NCBI Taxonomy" id="3572"/>
    <lineage>
        <taxon>Eukaryota</taxon>
        <taxon>Viridiplantae</taxon>
        <taxon>Streptophyta</taxon>
        <taxon>Embryophyta</taxon>
        <taxon>Tracheophyta</taxon>
        <taxon>Spermatophyta</taxon>
        <taxon>Magnoliopsida</taxon>
        <taxon>eudicotyledons</taxon>
        <taxon>Gunneridae</taxon>
        <taxon>Pentapetalae</taxon>
        <taxon>Caryophyllales</taxon>
        <taxon>Caryophyllaceae</taxon>
        <taxon>Caryophylleae</taxon>
        <taxon>Saponaria</taxon>
    </lineage>
</organism>
<protein>
    <submittedName>
        <fullName evidence="3">Uncharacterized protein</fullName>
    </submittedName>
</protein>
<dbReference type="AlphaFoldDB" id="A0AAW1JAT7"/>
<feature type="coiled-coil region" evidence="1">
    <location>
        <begin position="69"/>
        <end position="96"/>
    </location>
</feature>
<dbReference type="Proteomes" id="UP001443914">
    <property type="component" value="Unassembled WGS sequence"/>
</dbReference>
<comment type="caution">
    <text evidence="3">The sequence shown here is derived from an EMBL/GenBank/DDBJ whole genome shotgun (WGS) entry which is preliminary data.</text>
</comment>